<dbReference type="EMBL" id="LIBO01000191">
    <property type="protein sequence ID" value="KRO61844.1"/>
    <property type="molecule type" value="Genomic_DNA"/>
</dbReference>
<dbReference type="InterPro" id="IPR014710">
    <property type="entry name" value="RmlC-like_jellyroll"/>
</dbReference>
<keyword evidence="3" id="KW-0464">Manganese</keyword>
<gene>
    <name evidence="9" type="ORF">ABR82_04830</name>
</gene>
<evidence type="ECO:0000256" key="6">
    <source>
        <dbReference type="ARBA" id="ARBA00044907"/>
    </source>
</evidence>
<sequence>MKRSDIENAIRTAQEVCRHFQFALPPYAQWTREEWRTKGPEWDEVRDGMLGWDVTDFGSGRFEEIGRVLFTLRNGRSNDPRYPKPYAEKLLIDPENQRAPAHFHRSKREDIICRHGGNILVQLTKATSDADWSDERFVIAVNGCQRELGPREIVRLSPGESLTIPPGTIHQFWAEEGTGWVWEGQRYSLSSEISSVCDDWNDNVFFDEWAARFPTITEDVPATRFLCSEYPRAAGSLST</sequence>
<dbReference type="CDD" id="cd20309">
    <property type="entry name" value="cupin_EcSI"/>
    <property type="match status" value="1"/>
</dbReference>
<comment type="caution">
    <text evidence="9">The sequence shown here is derived from an EMBL/GenBank/DDBJ whole genome shotgun (WGS) entry which is preliminary data.</text>
</comment>
<dbReference type="Pfam" id="PF07385">
    <property type="entry name" value="Lyx_isomer"/>
    <property type="match status" value="1"/>
</dbReference>
<comment type="similarity">
    <text evidence="7">Belongs to the D-lyxose ketol-isomerase family.</text>
</comment>
<evidence type="ECO:0000256" key="1">
    <source>
        <dbReference type="ARBA" id="ARBA00001936"/>
    </source>
</evidence>
<proteinExistence type="inferred from homology"/>
<evidence type="ECO:0000256" key="5">
    <source>
        <dbReference type="ARBA" id="ARBA00023277"/>
    </source>
</evidence>
<comment type="catalytic activity">
    <reaction evidence="6">
        <text>D-lyxose = D-xylulose</text>
        <dbReference type="Rhea" id="RHEA:14201"/>
        <dbReference type="ChEBI" id="CHEBI:16789"/>
        <dbReference type="ChEBI" id="CHEBI:17140"/>
        <dbReference type="EC" id="5.3.1.15"/>
    </reaction>
</comment>
<dbReference type="AlphaFoldDB" id="A0A0R2RH04"/>
<name>A0A0R2RH04_9BACT</name>
<evidence type="ECO:0000256" key="7">
    <source>
        <dbReference type="ARBA" id="ARBA00044951"/>
    </source>
</evidence>
<keyword evidence="4" id="KW-0413">Isomerase</keyword>
<dbReference type="GO" id="GO:0046872">
    <property type="term" value="F:metal ion binding"/>
    <property type="evidence" value="ECO:0007669"/>
    <property type="project" value="UniProtKB-KW"/>
</dbReference>
<evidence type="ECO:0000256" key="8">
    <source>
        <dbReference type="ARBA" id="ARBA00044972"/>
    </source>
</evidence>
<evidence type="ECO:0000313" key="10">
    <source>
        <dbReference type="Proteomes" id="UP000051269"/>
    </source>
</evidence>
<evidence type="ECO:0000313" key="9">
    <source>
        <dbReference type="EMBL" id="KRO61844.1"/>
    </source>
</evidence>
<evidence type="ECO:0000256" key="3">
    <source>
        <dbReference type="ARBA" id="ARBA00023211"/>
    </source>
</evidence>
<dbReference type="Gene3D" id="2.60.120.10">
    <property type="entry name" value="Jelly Rolls"/>
    <property type="match status" value="1"/>
</dbReference>
<dbReference type="InterPro" id="IPR010864">
    <property type="entry name" value="D-lyxose_isomer"/>
</dbReference>
<protein>
    <recommendedName>
        <fullName evidence="8">D-lyxose ketol-isomerase</fullName>
        <ecNumber evidence="8">5.3.1.15</ecNumber>
    </recommendedName>
</protein>
<dbReference type="InterPro" id="IPR011051">
    <property type="entry name" value="RmlC_Cupin_sf"/>
</dbReference>
<dbReference type="GO" id="GO:0047828">
    <property type="term" value="F:D-lyxose ketol-isomerase activity"/>
    <property type="evidence" value="ECO:0007669"/>
    <property type="project" value="UniProtKB-EC"/>
</dbReference>
<keyword evidence="2" id="KW-0479">Metal-binding</keyword>
<accession>A0A0R2RH04</accession>
<evidence type="ECO:0000256" key="4">
    <source>
        <dbReference type="ARBA" id="ARBA00023235"/>
    </source>
</evidence>
<evidence type="ECO:0000256" key="2">
    <source>
        <dbReference type="ARBA" id="ARBA00022723"/>
    </source>
</evidence>
<dbReference type="EC" id="5.3.1.15" evidence="8"/>
<dbReference type="Proteomes" id="UP000051269">
    <property type="component" value="Unassembled WGS sequence"/>
</dbReference>
<keyword evidence="5" id="KW-0119">Carbohydrate metabolism</keyword>
<dbReference type="InterPro" id="IPR047581">
    <property type="entry name" value="EcSI_cupin"/>
</dbReference>
<comment type="cofactor">
    <cofactor evidence="1">
        <name>Mn(2+)</name>
        <dbReference type="ChEBI" id="CHEBI:29035"/>
    </cofactor>
</comment>
<reference evidence="9 10" key="1">
    <citation type="submission" date="2015-10" db="EMBL/GenBank/DDBJ databases">
        <title>Metagenome-Assembled Genomes uncover a global brackish microbiome.</title>
        <authorList>
            <person name="Hugerth L.W."/>
            <person name="Larsson J."/>
            <person name="Alneberg J."/>
            <person name="Lindh M.V."/>
            <person name="Legrand C."/>
            <person name="Pinhassi J."/>
            <person name="Andersson A.F."/>
        </authorList>
    </citation>
    <scope>NUCLEOTIDE SEQUENCE [LARGE SCALE GENOMIC DNA]</scope>
    <source>
        <strain evidence="9">BACL18 MAG-120507-bin52</strain>
    </source>
</reference>
<dbReference type="SUPFAM" id="SSF51182">
    <property type="entry name" value="RmlC-like cupins"/>
    <property type="match status" value="1"/>
</dbReference>
<organism evidence="9 10">
    <name type="scientific">Verrucomicrobia subdivision 6 bacterium BACL9 MAG-120507-bin52</name>
    <dbReference type="NCBI Taxonomy" id="1655590"/>
    <lineage>
        <taxon>Bacteria</taxon>
        <taxon>Pseudomonadati</taxon>
        <taxon>Verrucomicrobiota</taxon>
        <taxon>Verrucomicrobiia</taxon>
        <taxon>Verrucomicrobiales</taxon>
        <taxon>Verrucomicrobia subdivision 6</taxon>
    </lineage>
</organism>